<keyword evidence="2" id="KW-0479">Metal-binding</keyword>
<dbReference type="EMBL" id="UINC01001118">
    <property type="protein sequence ID" value="SUZ71342.1"/>
    <property type="molecule type" value="Genomic_DNA"/>
</dbReference>
<dbReference type="GO" id="GO:0044281">
    <property type="term" value="P:small molecule metabolic process"/>
    <property type="evidence" value="ECO:0007669"/>
    <property type="project" value="UniProtKB-ARBA"/>
</dbReference>
<dbReference type="GO" id="GO:0046872">
    <property type="term" value="F:metal ion binding"/>
    <property type="evidence" value="ECO:0007669"/>
    <property type="project" value="UniProtKB-KW"/>
</dbReference>
<dbReference type="Pfam" id="PF01557">
    <property type="entry name" value="FAA_hydrolase"/>
    <property type="match status" value="1"/>
</dbReference>
<feature type="domain" description="Rv2993c-like N-terminal" evidence="4">
    <location>
        <begin position="1"/>
        <end position="50"/>
    </location>
</feature>
<dbReference type="AlphaFoldDB" id="A0A381PWA0"/>
<organism evidence="5">
    <name type="scientific">marine metagenome</name>
    <dbReference type="NCBI Taxonomy" id="408172"/>
    <lineage>
        <taxon>unclassified sequences</taxon>
        <taxon>metagenomes</taxon>
        <taxon>ecological metagenomes</taxon>
    </lineage>
</organism>
<gene>
    <name evidence="5" type="ORF">METZ01_LOCUS24196</name>
</gene>
<proteinExistence type="inferred from homology"/>
<dbReference type="Gene3D" id="2.30.30.370">
    <property type="entry name" value="FAH"/>
    <property type="match status" value="1"/>
</dbReference>
<dbReference type="InterPro" id="IPR051121">
    <property type="entry name" value="FAH"/>
</dbReference>
<evidence type="ECO:0000259" key="4">
    <source>
        <dbReference type="Pfam" id="PF10370"/>
    </source>
</evidence>
<evidence type="ECO:0000259" key="3">
    <source>
        <dbReference type="Pfam" id="PF01557"/>
    </source>
</evidence>
<dbReference type="GO" id="GO:0003824">
    <property type="term" value="F:catalytic activity"/>
    <property type="evidence" value="ECO:0007669"/>
    <property type="project" value="InterPro"/>
</dbReference>
<feature type="domain" description="Fumarylacetoacetase-like C-terminal" evidence="3">
    <location>
        <begin position="56"/>
        <end position="256"/>
    </location>
</feature>
<dbReference type="InterPro" id="IPR018833">
    <property type="entry name" value="Rv2993c-like_N"/>
</dbReference>
<accession>A0A381PWA0</accession>
<dbReference type="PANTHER" id="PTHR42796:SF4">
    <property type="entry name" value="FUMARYLACETOACETATE HYDROLASE DOMAIN-CONTAINING PROTEIN 2A"/>
    <property type="match status" value="1"/>
</dbReference>
<dbReference type="InterPro" id="IPR011234">
    <property type="entry name" value="Fumarylacetoacetase-like_C"/>
</dbReference>
<dbReference type="PANTHER" id="PTHR42796">
    <property type="entry name" value="FUMARYLACETOACETATE HYDROLASE DOMAIN-CONTAINING PROTEIN 2A-RELATED"/>
    <property type="match status" value="1"/>
</dbReference>
<dbReference type="SUPFAM" id="SSF56529">
    <property type="entry name" value="FAH"/>
    <property type="match status" value="1"/>
</dbReference>
<dbReference type="Pfam" id="PF10370">
    <property type="entry name" value="Rv2993c-like_N"/>
    <property type="match status" value="1"/>
</dbReference>
<dbReference type="Gene3D" id="3.90.850.10">
    <property type="entry name" value="Fumarylacetoacetase-like, C-terminal domain"/>
    <property type="match status" value="1"/>
</dbReference>
<evidence type="ECO:0000256" key="2">
    <source>
        <dbReference type="ARBA" id="ARBA00022723"/>
    </source>
</evidence>
<evidence type="ECO:0008006" key="6">
    <source>
        <dbReference type="Google" id="ProtNLM"/>
    </source>
</evidence>
<name>A0A381PWA0_9ZZZZ</name>
<reference evidence="5" key="1">
    <citation type="submission" date="2018-05" db="EMBL/GenBank/DDBJ databases">
        <authorList>
            <person name="Lanie J.A."/>
            <person name="Ng W.-L."/>
            <person name="Kazmierczak K.M."/>
            <person name="Andrzejewski T.M."/>
            <person name="Davidsen T.M."/>
            <person name="Wayne K.J."/>
            <person name="Tettelin H."/>
            <person name="Glass J.I."/>
            <person name="Rusch D."/>
            <person name="Podicherti R."/>
            <person name="Tsui H.-C.T."/>
            <person name="Winkler M.E."/>
        </authorList>
    </citation>
    <scope>NUCLEOTIDE SEQUENCE</scope>
</reference>
<evidence type="ECO:0000313" key="5">
    <source>
        <dbReference type="EMBL" id="SUZ71342.1"/>
    </source>
</evidence>
<dbReference type="InterPro" id="IPR036663">
    <property type="entry name" value="Fumarylacetoacetase_C_sf"/>
</dbReference>
<evidence type="ECO:0000256" key="1">
    <source>
        <dbReference type="ARBA" id="ARBA00010211"/>
    </source>
</evidence>
<sequence>MKIARFRSNGRTAFGVVQGDEVVEIRGSIFTRFRMTDTKHPLQDVKLLPPTEPSEIWCPGLNFANHLEFAAEVLGDANPTVPEHPEPWIKARGSLTGTEEPIILPDASTDVHYEGEAVAVIGKLCHKVTTQEAPKYILGYTCGNDVSDRTWQKDDWTFWRAKGADTFAPVGPWIDTEVDPQKLEMIVRLNDEEVQHGRTEEMLFTFAEIVSYISQQVTLRPGDLVFSGSTGITVALKPGDTVQVEIPNIGVLSNTVEAEAVEAEAA</sequence>
<protein>
    <recommendedName>
        <fullName evidence="6">Fumarylacetoacetase-like C-terminal domain-containing protein</fullName>
    </recommendedName>
</protein>
<comment type="similarity">
    <text evidence="1">Belongs to the FAH family.</text>
</comment>